<name>A0A2S8GAB1_9BACT</name>
<comment type="caution">
    <text evidence="7">The sequence shown here is derived from an EMBL/GenBank/DDBJ whole genome shotgun (WGS) entry which is preliminary data.</text>
</comment>
<dbReference type="OrthoDB" id="9782022at2"/>
<dbReference type="GO" id="GO:0071596">
    <property type="term" value="P:ubiquitin-dependent protein catabolic process via the N-end rule pathway"/>
    <property type="evidence" value="ECO:0007669"/>
    <property type="project" value="InterPro"/>
</dbReference>
<evidence type="ECO:0000313" key="6">
    <source>
        <dbReference type="EMBL" id="PQO35455.1"/>
    </source>
</evidence>
<dbReference type="RefSeq" id="WP_105339196.1">
    <property type="nucleotide sequence ID" value="NZ_PUHZ01000026.1"/>
</dbReference>
<dbReference type="InterPro" id="IPR030700">
    <property type="entry name" value="N-end_Aminoacyl_Trfase"/>
</dbReference>
<dbReference type="PANTHER" id="PTHR21367">
    <property type="entry name" value="ARGININE-TRNA-PROTEIN TRANSFERASE 1"/>
    <property type="match status" value="1"/>
</dbReference>
<accession>A0A2S8GAB1</accession>
<sequence length="238" mass="27064">MDQIFGFKVWDHEEKCPYLAGRRARLPLYYPLTAMSGADLDLALAMGARRAGIYLYNVCCRACRACEPIRLDVTKFEPRRRHRRVLAKGDASLKTVIGPPVANEERANIYNLHKAGRGLSDEGQGTIDALQYREFLVESCCETVEFAYSLNDRLVAAAVADLGEDSLSAVYCSYDPAESDLSLGTYSVLKQWEFCRETGRRYLYLGFYIEQSPHMSYKAAFLPHQRRIAGVWTEFERC</sequence>
<evidence type="ECO:0000256" key="2">
    <source>
        <dbReference type="ARBA" id="ARBA00022679"/>
    </source>
</evidence>
<evidence type="ECO:0000313" key="9">
    <source>
        <dbReference type="Proteomes" id="UP000239388"/>
    </source>
</evidence>
<protein>
    <submittedName>
        <fullName evidence="7">Arginyltransferase</fullName>
    </submittedName>
</protein>
<keyword evidence="1" id="KW-0963">Cytoplasm</keyword>
<dbReference type="EMBL" id="PUIB01000015">
    <property type="protein sequence ID" value="PQO35455.1"/>
    <property type="molecule type" value="Genomic_DNA"/>
</dbReference>
<dbReference type="Pfam" id="PF04377">
    <property type="entry name" value="ATE_C"/>
    <property type="match status" value="1"/>
</dbReference>
<evidence type="ECO:0000256" key="1">
    <source>
        <dbReference type="ARBA" id="ARBA00022490"/>
    </source>
</evidence>
<dbReference type="NCBIfam" id="NF002346">
    <property type="entry name" value="PRK01305.2-3"/>
    <property type="match status" value="1"/>
</dbReference>
<feature type="domain" description="N-end rule aminoacyl transferase C-terminal" evidence="5">
    <location>
        <begin position="108"/>
        <end position="226"/>
    </location>
</feature>
<evidence type="ECO:0000259" key="4">
    <source>
        <dbReference type="Pfam" id="PF04376"/>
    </source>
</evidence>
<dbReference type="SUPFAM" id="SSF55729">
    <property type="entry name" value="Acyl-CoA N-acyltransferases (Nat)"/>
    <property type="match status" value="1"/>
</dbReference>
<keyword evidence="2 7" id="KW-0808">Transferase</keyword>
<dbReference type="InterPro" id="IPR007472">
    <property type="entry name" value="N-end_Aminoacyl_Trfase_C"/>
</dbReference>
<dbReference type="InterPro" id="IPR017138">
    <property type="entry name" value="Asp_Glu_LeuTrfase"/>
</dbReference>
<dbReference type="GO" id="GO:0005737">
    <property type="term" value="C:cytoplasm"/>
    <property type="evidence" value="ECO:0007669"/>
    <property type="project" value="TreeGrafter"/>
</dbReference>
<dbReference type="GO" id="GO:0004057">
    <property type="term" value="F:arginyl-tRNA--protein transferase activity"/>
    <property type="evidence" value="ECO:0007669"/>
    <property type="project" value="InterPro"/>
</dbReference>
<dbReference type="PIRSF" id="PIRSF037208">
    <property type="entry name" value="ATE_pro_prd"/>
    <property type="match status" value="1"/>
</dbReference>
<dbReference type="PANTHER" id="PTHR21367:SF1">
    <property type="entry name" value="ARGINYL-TRNA--PROTEIN TRANSFERASE 1"/>
    <property type="match status" value="1"/>
</dbReference>
<dbReference type="InterPro" id="IPR016181">
    <property type="entry name" value="Acyl_CoA_acyltransferase"/>
</dbReference>
<reference evidence="8 9" key="1">
    <citation type="submission" date="2018-02" db="EMBL/GenBank/DDBJ databases">
        <title>Comparative genomes isolates from brazilian mangrove.</title>
        <authorList>
            <person name="Araujo J.E."/>
            <person name="Taketani R.G."/>
            <person name="Silva M.C.P."/>
            <person name="Loureco M.V."/>
            <person name="Andreote F.D."/>
        </authorList>
    </citation>
    <scope>NUCLEOTIDE SEQUENCE [LARGE SCALE GENOMIC DNA]</scope>
    <source>
        <strain evidence="6 9">NAP PRIS-MGV</strain>
        <strain evidence="7 8">Nap-Phe MGV</strain>
    </source>
</reference>
<evidence type="ECO:0000256" key="3">
    <source>
        <dbReference type="ARBA" id="ARBA00023315"/>
    </source>
</evidence>
<gene>
    <name evidence="7" type="ORF">C5Y93_30110</name>
    <name evidence="6" type="ORF">C5Y98_13925</name>
</gene>
<proteinExistence type="predicted"/>
<evidence type="ECO:0000259" key="5">
    <source>
        <dbReference type="Pfam" id="PF04377"/>
    </source>
</evidence>
<dbReference type="InterPro" id="IPR007471">
    <property type="entry name" value="N-end_Aminoacyl_Trfase_N"/>
</dbReference>
<dbReference type="GO" id="GO:0008914">
    <property type="term" value="F:leucyl-tRNA--protein transferase activity"/>
    <property type="evidence" value="ECO:0007669"/>
    <property type="project" value="InterPro"/>
</dbReference>
<dbReference type="Proteomes" id="UP000237819">
    <property type="component" value="Unassembled WGS sequence"/>
</dbReference>
<keyword evidence="3" id="KW-0012">Acyltransferase</keyword>
<organism evidence="7 8">
    <name type="scientific">Blastopirellula marina</name>
    <dbReference type="NCBI Taxonomy" id="124"/>
    <lineage>
        <taxon>Bacteria</taxon>
        <taxon>Pseudomonadati</taxon>
        <taxon>Planctomycetota</taxon>
        <taxon>Planctomycetia</taxon>
        <taxon>Pirellulales</taxon>
        <taxon>Pirellulaceae</taxon>
        <taxon>Blastopirellula</taxon>
    </lineage>
</organism>
<evidence type="ECO:0000313" key="7">
    <source>
        <dbReference type="EMBL" id="PQO41373.1"/>
    </source>
</evidence>
<dbReference type="EMBL" id="PUHZ01000026">
    <property type="protein sequence ID" value="PQO41373.1"/>
    <property type="molecule type" value="Genomic_DNA"/>
</dbReference>
<feature type="domain" description="N-end aminoacyl transferase N-terminal" evidence="4">
    <location>
        <begin position="15"/>
        <end position="84"/>
    </location>
</feature>
<dbReference type="AlphaFoldDB" id="A0A2S8GAB1"/>
<dbReference type="Proteomes" id="UP000239388">
    <property type="component" value="Unassembled WGS sequence"/>
</dbReference>
<dbReference type="Pfam" id="PF04376">
    <property type="entry name" value="ATE_N"/>
    <property type="match status" value="1"/>
</dbReference>
<evidence type="ECO:0000313" key="8">
    <source>
        <dbReference type="Proteomes" id="UP000237819"/>
    </source>
</evidence>